<keyword evidence="2 6" id="KW-0812">Transmembrane</keyword>
<comment type="subcellular location">
    <subcellularLocation>
        <location evidence="1">Membrane</location>
        <topology evidence="1">Multi-pass membrane protein</topology>
    </subcellularLocation>
</comment>
<feature type="compositionally biased region" description="Low complexity" evidence="5">
    <location>
        <begin position="172"/>
        <end position="214"/>
    </location>
</feature>
<evidence type="ECO:0000313" key="8">
    <source>
        <dbReference type="Proteomes" id="UP000324233"/>
    </source>
</evidence>
<feature type="region of interest" description="Disordered" evidence="5">
    <location>
        <begin position="168"/>
        <end position="286"/>
    </location>
</feature>
<accession>A0A5B9WC90</accession>
<feature type="transmembrane region" description="Helical" evidence="6">
    <location>
        <begin position="24"/>
        <end position="41"/>
    </location>
</feature>
<evidence type="ECO:0000256" key="6">
    <source>
        <dbReference type="SAM" id="Phobius"/>
    </source>
</evidence>
<keyword evidence="4 6" id="KW-0472">Membrane</keyword>
<organism evidence="7 8">
    <name type="scientific">Aquisphaera giovannonii</name>
    <dbReference type="NCBI Taxonomy" id="406548"/>
    <lineage>
        <taxon>Bacteria</taxon>
        <taxon>Pseudomonadati</taxon>
        <taxon>Planctomycetota</taxon>
        <taxon>Planctomycetia</taxon>
        <taxon>Isosphaerales</taxon>
        <taxon>Isosphaeraceae</taxon>
        <taxon>Aquisphaera</taxon>
    </lineage>
</organism>
<dbReference type="GO" id="GO:0009403">
    <property type="term" value="P:toxin biosynthetic process"/>
    <property type="evidence" value="ECO:0007669"/>
    <property type="project" value="InterPro"/>
</dbReference>
<evidence type="ECO:0000256" key="2">
    <source>
        <dbReference type="ARBA" id="ARBA00022692"/>
    </source>
</evidence>
<name>A0A5B9WC90_9BACT</name>
<dbReference type="InterPro" id="IPR003825">
    <property type="entry name" value="Colicin-V_CvpA"/>
</dbReference>
<evidence type="ECO:0000256" key="4">
    <source>
        <dbReference type="ARBA" id="ARBA00023136"/>
    </source>
</evidence>
<evidence type="ECO:0000256" key="1">
    <source>
        <dbReference type="ARBA" id="ARBA00004141"/>
    </source>
</evidence>
<dbReference type="Proteomes" id="UP000324233">
    <property type="component" value="Chromosome"/>
</dbReference>
<protein>
    <submittedName>
        <fullName evidence="7">Colicin V production protein</fullName>
    </submittedName>
</protein>
<gene>
    <name evidence="7" type="ORF">OJF2_67010</name>
</gene>
<dbReference type="PANTHER" id="PTHR37306:SF1">
    <property type="entry name" value="COLICIN V PRODUCTION PROTEIN"/>
    <property type="match status" value="1"/>
</dbReference>
<keyword evidence="8" id="KW-1185">Reference proteome</keyword>
<dbReference type="KEGG" id="agv:OJF2_67010"/>
<evidence type="ECO:0000313" key="7">
    <source>
        <dbReference type="EMBL" id="QEH38103.1"/>
    </source>
</evidence>
<dbReference type="GO" id="GO:0016020">
    <property type="term" value="C:membrane"/>
    <property type="evidence" value="ECO:0007669"/>
    <property type="project" value="UniProtKB-SubCell"/>
</dbReference>
<evidence type="ECO:0000256" key="3">
    <source>
        <dbReference type="ARBA" id="ARBA00022989"/>
    </source>
</evidence>
<feature type="transmembrane region" description="Helical" evidence="6">
    <location>
        <begin position="61"/>
        <end position="82"/>
    </location>
</feature>
<evidence type="ECO:0000256" key="5">
    <source>
        <dbReference type="SAM" id="MobiDB-lite"/>
    </source>
</evidence>
<proteinExistence type="predicted"/>
<dbReference type="PANTHER" id="PTHR37306">
    <property type="entry name" value="COLICIN V PRODUCTION PROTEIN"/>
    <property type="match status" value="1"/>
</dbReference>
<dbReference type="OrthoDB" id="268713at2"/>
<reference evidence="7 8" key="1">
    <citation type="submission" date="2019-08" db="EMBL/GenBank/DDBJ databases">
        <title>Deep-cultivation of Planctomycetes and their phenomic and genomic characterization uncovers novel biology.</title>
        <authorList>
            <person name="Wiegand S."/>
            <person name="Jogler M."/>
            <person name="Boedeker C."/>
            <person name="Pinto D."/>
            <person name="Vollmers J."/>
            <person name="Rivas-Marin E."/>
            <person name="Kohn T."/>
            <person name="Peeters S.H."/>
            <person name="Heuer A."/>
            <person name="Rast P."/>
            <person name="Oberbeckmann S."/>
            <person name="Bunk B."/>
            <person name="Jeske O."/>
            <person name="Meyerdierks A."/>
            <person name="Storesund J.E."/>
            <person name="Kallscheuer N."/>
            <person name="Luecker S."/>
            <person name="Lage O.M."/>
            <person name="Pohl T."/>
            <person name="Merkel B.J."/>
            <person name="Hornburger P."/>
            <person name="Mueller R.-W."/>
            <person name="Bruemmer F."/>
            <person name="Labrenz M."/>
            <person name="Spormann A.M."/>
            <person name="Op den Camp H."/>
            <person name="Overmann J."/>
            <person name="Amann R."/>
            <person name="Jetten M.S.M."/>
            <person name="Mascher T."/>
            <person name="Medema M.H."/>
            <person name="Devos D.P."/>
            <person name="Kaster A.-K."/>
            <person name="Ovreas L."/>
            <person name="Rohde M."/>
            <person name="Galperin M.Y."/>
            <person name="Jogler C."/>
        </authorList>
    </citation>
    <scope>NUCLEOTIDE SEQUENCE [LARGE SCALE GENOMIC DNA]</scope>
    <source>
        <strain evidence="7 8">OJF2</strain>
    </source>
</reference>
<dbReference type="EMBL" id="CP042997">
    <property type="protein sequence ID" value="QEH38103.1"/>
    <property type="molecule type" value="Genomic_DNA"/>
</dbReference>
<dbReference type="AlphaFoldDB" id="A0A5B9WC90"/>
<sequence>MTVYDLAMVAVLVLGMIRGAWRGFTWQVASIASLVLGYVAARTGSASLAVKMPGEPEVQRVLAMGLIYMVVSGGIFGVAWLVRGTLKKMKFEAYDRHLGSLLGGLEGIGVGLLATLMVVSMAPATRGPIFASPTGHVVGAIMDGVGPILPEEVRDVLKPIWTRGDDASGDVAVAGQGEGPQAAAPVAGPAPALAADPSPSAAPAVAVASATPDSKPCPSPAAEPGPADLPALEEIPDPAPAAPRAAMPSQAARGPAGKPASVRDAARESARQAASGLKEMANQARQEIEQTVAETIDVDPSSAQKAPTLDQVLAKDRQRIEQTVQNVKGARQKVDALARQRAGQVKQQAGQVKQQAKQQAGQVRQQLNQAILSTIDKGQEKLEQAVGQAIDDQLQVLGGLEPAPASTPAPAKAPR</sequence>
<feature type="compositionally biased region" description="Low complexity" evidence="5">
    <location>
        <begin position="242"/>
        <end position="252"/>
    </location>
</feature>
<keyword evidence="3 6" id="KW-1133">Transmembrane helix</keyword>
<feature type="transmembrane region" description="Helical" evidence="6">
    <location>
        <begin position="102"/>
        <end position="122"/>
    </location>
</feature>
<dbReference type="RefSeq" id="WP_148597582.1">
    <property type="nucleotide sequence ID" value="NZ_CP042997.1"/>
</dbReference>
<dbReference type="Pfam" id="PF02674">
    <property type="entry name" value="Colicin_V"/>
    <property type="match status" value="1"/>
</dbReference>